<accession>Q0W756</accession>
<dbReference type="AlphaFoldDB" id="Q0W756"/>
<dbReference type="EMBL" id="AM114193">
    <property type="protein sequence ID" value="CAJ35787.1"/>
    <property type="molecule type" value="Genomic_DNA"/>
</dbReference>
<evidence type="ECO:0000313" key="3">
    <source>
        <dbReference type="Proteomes" id="UP000000663"/>
    </source>
</evidence>
<keyword evidence="1" id="KW-0472">Membrane</keyword>
<feature type="transmembrane region" description="Helical" evidence="1">
    <location>
        <begin position="6"/>
        <end position="25"/>
    </location>
</feature>
<protein>
    <submittedName>
        <fullName evidence="2">Uncharacterized protein</fullName>
    </submittedName>
</protein>
<dbReference type="eggNOG" id="arCOG05166">
    <property type="taxonomic scope" value="Archaea"/>
</dbReference>
<dbReference type="RefSeq" id="WP_012036713.1">
    <property type="nucleotide sequence ID" value="NC_009464.1"/>
</dbReference>
<evidence type="ECO:0000256" key="1">
    <source>
        <dbReference type="SAM" id="Phobius"/>
    </source>
</evidence>
<evidence type="ECO:0000313" key="2">
    <source>
        <dbReference type="EMBL" id="CAJ35787.1"/>
    </source>
</evidence>
<dbReference type="STRING" id="351160.RCIX329"/>
<dbReference type="Proteomes" id="UP000000663">
    <property type="component" value="Chromosome"/>
</dbReference>
<proteinExistence type="predicted"/>
<dbReference type="KEGG" id="rci:RCIX329"/>
<name>Q0W756_METAR</name>
<organism evidence="2 3">
    <name type="scientific">Methanocella arvoryzae (strain DSM 22066 / NBRC 105507 / MRE50)</name>
    <dbReference type="NCBI Taxonomy" id="351160"/>
    <lineage>
        <taxon>Archaea</taxon>
        <taxon>Methanobacteriati</taxon>
        <taxon>Methanobacteriota</taxon>
        <taxon>Stenosarchaea group</taxon>
        <taxon>Methanomicrobia</taxon>
        <taxon>Methanocellales</taxon>
        <taxon>Methanocellaceae</taxon>
        <taxon>Methanocella</taxon>
    </lineage>
</organism>
<gene>
    <name evidence="2" type="ORF">RCIX329</name>
</gene>
<reference evidence="2 3" key="1">
    <citation type="journal article" date="2006" name="Science">
        <title>Genome of rice cluster I archaea -- the key methane producers in the rice rhizosphere.</title>
        <authorList>
            <person name="Erkel C."/>
            <person name="Kube M."/>
            <person name="Reinhardt R."/>
            <person name="Liesack W."/>
        </authorList>
    </citation>
    <scope>NUCLEOTIDE SEQUENCE [LARGE SCALE GENOMIC DNA]</scope>
    <source>
        <strain evidence="3">DSM 22066 / NBRC 105507 / MRE50</strain>
    </source>
</reference>
<keyword evidence="1" id="KW-1133">Transmembrane helix</keyword>
<keyword evidence="1" id="KW-0812">Transmembrane</keyword>
<keyword evidence="3" id="KW-1185">Reference proteome</keyword>
<sequence length="142" mass="15028">MTEPYTDLSAIGLVSIGILLFGYLMTSAYQSYASSAYYAQEMDDLRTIALSMAGDPAIAADGYQGLLDARKLDNARAMAEMARRYGHPGTAVSVEIAAGGHSWSTEDTGSGPSARYRIPICVILNDASTVSGFLTVVCREGS</sequence>
<dbReference type="GeneID" id="5145297"/>